<feature type="domain" description="Protein kinase" evidence="12">
    <location>
        <begin position="6"/>
        <end position="278"/>
    </location>
</feature>
<dbReference type="InParanoid" id="G0QJ88"/>
<dbReference type="OrthoDB" id="248923at2759"/>
<evidence type="ECO:0000256" key="2">
    <source>
        <dbReference type="ARBA" id="ARBA00012513"/>
    </source>
</evidence>
<dbReference type="GO" id="GO:0004674">
    <property type="term" value="F:protein serine/threonine kinase activity"/>
    <property type="evidence" value="ECO:0007669"/>
    <property type="project" value="UniProtKB-KW"/>
</dbReference>
<keyword evidence="5 10" id="KW-0547">Nucleotide-binding</keyword>
<dbReference type="FunFam" id="3.30.200.20:FF:000097">
    <property type="entry name" value="Probable serine/threonine-protein kinase nek1"/>
    <property type="match status" value="1"/>
</dbReference>
<keyword evidence="6 13" id="KW-0418">Kinase</keyword>
<dbReference type="OMA" id="DSPDYAY"/>
<dbReference type="Pfam" id="PF00069">
    <property type="entry name" value="Pkinase"/>
    <property type="match status" value="1"/>
</dbReference>
<dbReference type="InterPro" id="IPR017441">
    <property type="entry name" value="Protein_kinase_ATP_BS"/>
</dbReference>
<dbReference type="SUPFAM" id="SSF56112">
    <property type="entry name" value="Protein kinase-like (PK-like)"/>
    <property type="match status" value="1"/>
</dbReference>
<dbReference type="AlphaFoldDB" id="G0QJ88"/>
<dbReference type="GO" id="GO:0005524">
    <property type="term" value="F:ATP binding"/>
    <property type="evidence" value="ECO:0007669"/>
    <property type="project" value="UniProtKB-UniRule"/>
</dbReference>
<proteinExistence type="inferred from homology"/>
<evidence type="ECO:0000256" key="7">
    <source>
        <dbReference type="ARBA" id="ARBA00022840"/>
    </source>
</evidence>
<dbReference type="PANTHER" id="PTHR44899">
    <property type="entry name" value="CAMK FAMILY PROTEIN KINASE"/>
    <property type="match status" value="1"/>
</dbReference>
<evidence type="ECO:0000256" key="9">
    <source>
        <dbReference type="ARBA" id="ARBA00048679"/>
    </source>
</evidence>
<dbReference type="Gene3D" id="1.10.510.10">
    <property type="entry name" value="Transferase(Phosphotransferase) domain 1"/>
    <property type="match status" value="1"/>
</dbReference>
<dbReference type="InterPro" id="IPR051131">
    <property type="entry name" value="NEK_Ser/Thr_kinase_NIMA"/>
</dbReference>
<comment type="catalytic activity">
    <reaction evidence="9">
        <text>L-seryl-[protein] + ATP = O-phospho-L-seryl-[protein] + ADP + H(+)</text>
        <dbReference type="Rhea" id="RHEA:17989"/>
        <dbReference type="Rhea" id="RHEA-COMP:9863"/>
        <dbReference type="Rhea" id="RHEA-COMP:11604"/>
        <dbReference type="ChEBI" id="CHEBI:15378"/>
        <dbReference type="ChEBI" id="CHEBI:29999"/>
        <dbReference type="ChEBI" id="CHEBI:30616"/>
        <dbReference type="ChEBI" id="CHEBI:83421"/>
        <dbReference type="ChEBI" id="CHEBI:456216"/>
        <dbReference type="EC" id="2.7.11.1"/>
    </reaction>
</comment>
<dbReference type="SMART" id="SM00220">
    <property type="entry name" value="S_TKc"/>
    <property type="match status" value="1"/>
</dbReference>
<evidence type="ECO:0000256" key="8">
    <source>
        <dbReference type="ARBA" id="ARBA00047899"/>
    </source>
</evidence>
<evidence type="ECO:0000256" key="6">
    <source>
        <dbReference type="ARBA" id="ARBA00022777"/>
    </source>
</evidence>
<reference evidence="13 14" key="1">
    <citation type="submission" date="2011-07" db="EMBL/GenBank/DDBJ databases">
        <authorList>
            <person name="Coyne R."/>
            <person name="Brami D."/>
            <person name="Johnson J."/>
            <person name="Hostetler J."/>
            <person name="Hannick L."/>
            <person name="Clark T."/>
            <person name="Cassidy-Hanley D."/>
            <person name="Inman J."/>
        </authorList>
    </citation>
    <scope>NUCLEOTIDE SEQUENCE [LARGE SCALE GENOMIC DNA]</scope>
    <source>
        <strain evidence="13 14">G5</strain>
    </source>
</reference>
<name>G0QJ88_ICHMU</name>
<keyword evidence="4 13" id="KW-0808">Transferase</keyword>
<dbReference type="InterPro" id="IPR000719">
    <property type="entry name" value="Prot_kinase_dom"/>
</dbReference>
<dbReference type="InterPro" id="IPR008271">
    <property type="entry name" value="Ser/Thr_kinase_AS"/>
</dbReference>
<keyword evidence="7 10" id="KW-0067">ATP-binding</keyword>
<dbReference type="PANTHER" id="PTHR44899:SF6">
    <property type="entry name" value="SERINE_THREONINE PROTEIN KINASE"/>
    <property type="match status" value="1"/>
</dbReference>
<dbReference type="EMBL" id="GL983052">
    <property type="protein sequence ID" value="EGR34717.1"/>
    <property type="molecule type" value="Genomic_DNA"/>
</dbReference>
<evidence type="ECO:0000256" key="3">
    <source>
        <dbReference type="ARBA" id="ARBA00022527"/>
    </source>
</evidence>
<dbReference type="PROSITE" id="PS00108">
    <property type="entry name" value="PROTEIN_KINASE_ST"/>
    <property type="match status" value="1"/>
</dbReference>
<accession>G0QJ88</accession>
<dbReference type="PROSITE" id="PS50011">
    <property type="entry name" value="PROTEIN_KINASE_DOM"/>
    <property type="match status" value="1"/>
</dbReference>
<organism evidence="13 14">
    <name type="scientific">Ichthyophthirius multifiliis</name>
    <name type="common">White spot disease agent</name>
    <name type="synonym">Ich</name>
    <dbReference type="NCBI Taxonomy" id="5932"/>
    <lineage>
        <taxon>Eukaryota</taxon>
        <taxon>Sar</taxon>
        <taxon>Alveolata</taxon>
        <taxon>Ciliophora</taxon>
        <taxon>Intramacronucleata</taxon>
        <taxon>Oligohymenophorea</taxon>
        <taxon>Hymenostomatida</taxon>
        <taxon>Ophryoglenina</taxon>
        <taxon>Ichthyophthirius</taxon>
    </lineage>
</organism>
<sequence length="289" mass="33847">MSINGFSVLKKLGEGSFSSVFKVKRLQDNEDYAMKDIKMGKLTQKEKENTLNEIRFLASINSPNVVQFKEAFFEEKNGVLHIIMEFCGGGDLLNKINEKKIQKSFFEEKIIWKFINQLLLGLKYLHDLNIIHRDLKCANVFLSADEETLKLGDLNVSKQTKNANGMLYTQTGTPYYCSPEVWKDKPYDYKSDIWSLGCVVYEMTMLEPPFKARNMEELYKKVMTGKYRPIHEYYSQDLNIFISKCLQVNPKNRLGTEELLKQFKQIENREVQEKNELIIFQKNKQIDKI</sequence>
<dbReference type="GO" id="GO:0106310">
    <property type="term" value="F:protein serine kinase activity"/>
    <property type="evidence" value="ECO:0007669"/>
    <property type="project" value="RHEA"/>
</dbReference>
<comment type="catalytic activity">
    <reaction evidence="8">
        <text>L-threonyl-[protein] + ATP = O-phospho-L-threonyl-[protein] + ADP + H(+)</text>
        <dbReference type="Rhea" id="RHEA:46608"/>
        <dbReference type="Rhea" id="RHEA-COMP:11060"/>
        <dbReference type="Rhea" id="RHEA-COMP:11605"/>
        <dbReference type="ChEBI" id="CHEBI:15378"/>
        <dbReference type="ChEBI" id="CHEBI:30013"/>
        <dbReference type="ChEBI" id="CHEBI:30616"/>
        <dbReference type="ChEBI" id="CHEBI:61977"/>
        <dbReference type="ChEBI" id="CHEBI:456216"/>
        <dbReference type="EC" id="2.7.11.1"/>
    </reaction>
</comment>
<dbReference type="STRING" id="857967.G0QJ88"/>
<protein>
    <recommendedName>
        <fullName evidence="2">non-specific serine/threonine protein kinase</fullName>
        <ecNumber evidence="2">2.7.11.1</ecNumber>
    </recommendedName>
</protein>
<dbReference type="GeneID" id="14910915"/>
<evidence type="ECO:0000256" key="5">
    <source>
        <dbReference type="ARBA" id="ARBA00022741"/>
    </source>
</evidence>
<evidence type="ECO:0000313" key="13">
    <source>
        <dbReference type="EMBL" id="EGR34717.1"/>
    </source>
</evidence>
<gene>
    <name evidence="13" type="ORF">IMG5_003200</name>
</gene>
<dbReference type="InterPro" id="IPR011009">
    <property type="entry name" value="Kinase-like_dom_sf"/>
</dbReference>
<feature type="binding site" evidence="10">
    <location>
        <position position="35"/>
    </location>
    <ligand>
        <name>ATP</name>
        <dbReference type="ChEBI" id="CHEBI:30616"/>
    </ligand>
</feature>
<evidence type="ECO:0000256" key="11">
    <source>
        <dbReference type="RuleBase" id="RU000304"/>
    </source>
</evidence>
<dbReference type="PIRSF" id="PIRSF000654">
    <property type="entry name" value="Integrin-linked_kinase"/>
    <property type="match status" value="1"/>
</dbReference>
<evidence type="ECO:0000256" key="10">
    <source>
        <dbReference type="PROSITE-ProRule" id="PRU10141"/>
    </source>
</evidence>
<dbReference type="Proteomes" id="UP000008983">
    <property type="component" value="Unassembled WGS sequence"/>
</dbReference>
<dbReference type="Gene3D" id="3.30.200.20">
    <property type="entry name" value="Phosphorylase Kinase, domain 1"/>
    <property type="match status" value="1"/>
</dbReference>
<evidence type="ECO:0000259" key="12">
    <source>
        <dbReference type="PROSITE" id="PS50011"/>
    </source>
</evidence>
<dbReference type="RefSeq" id="XP_004040021.1">
    <property type="nucleotide sequence ID" value="XM_004039973.1"/>
</dbReference>
<dbReference type="eggNOG" id="KOG0589">
    <property type="taxonomic scope" value="Eukaryota"/>
</dbReference>
<dbReference type="EC" id="2.7.11.1" evidence="2"/>
<evidence type="ECO:0000256" key="4">
    <source>
        <dbReference type="ARBA" id="ARBA00022679"/>
    </source>
</evidence>
<comment type="similarity">
    <text evidence="1">Belongs to the protein kinase superfamily. NEK Ser/Thr protein kinase family. NIMA subfamily.</text>
</comment>
<dbReference type="PROSITE" id="PS00107">
    <property type="entry name" value="PROTEIN_KINASE_ATP"/>
    <property type="match status" value="1"/>
</dbReference>
<evidence type="ECO:0000313" key="14">
    <source>
        <dbReference type="Proteomes" id="UP000008983"/>
    </source>
</evidence>
<evidence type="ECO:0000256" key="1">
    <source>
        <dbReference type="ARBA" id="ARBA00010886"/>
    </source>
</evidence>
<keyword evidence="3 11" id="KW-0723">Serine/threonine-protein kinase</keyword>
<keyword evidence="14" id="KW-1185">Reference proteome</keyword>